<dbReference type="PANTHER" id="PTHR11693:SF22">
    <property type="entry name" value="ATP SYNTHASE SUBUNIT GAMMA, MITOCHONDRIAL"/>
    <property type="match status" value="1"/>
</dbReference>
<evidence type="ECO:0000256" key="9">
    <source>
        <dbReference type="ARBA" id="ARBA00023310"/>
    </source>
</evidence>
<dbReference type="PANTHER" id="PTHR11693">
    <property type="entry name" value="ATP SYNTHASE GAMMA CHAIN"/>
    <property type="match status" value="1"/>
</dbReference>
<evidence type="ECO:0000313" key="11">
    <source>
        <dbReference type="EMBL" id="KKW42489.1"/>
    </source>
</evidence>
<dbReference type="CDD" id="cd12151">
    <property type="entry name" value="F1-ATPase_gamma"/>
    <property type="match status" value="1"/>
</dbReference>
<dbReference type="GO" id="GO:0005886">
    <property type="term" value="C:plasma membrane"/>
    <property type="evidence" value="ECO:0007669"/>
    <property type="project" value="UniProtKB-SubCell"/>
</dbReference>
<evidence type="ECO:0000256" key="7">
    <source>
        <dbReference type="ARBA" id="ARBA00023136"/>
    </source>
</evidence>
<dbReference type="InterPro" id="IPR000131">
    <property type="entry name" value="ATP_synth_F1_gsu"/>
</dbReference>
<dbReference type="InterPro" id="IPR035968">
    <property type="entry name" value="ATP_synth_F1_ATPase_gsu"/>
</dbReference>
<dbReference type="EMBL" id="LCRX01000006">
    <property type="protein sequence ID" value="KKW42489.1"/>
    <property type="molecule type" value="Genomic_DNA"/>
</dbReference>
<keyword evidence="9 10" id="KW-0066">ATP synthesis</keyword>
<keyword evidence="5 10" id="KW-0375">Hydrogen ion transport</keyword>
<keyword evidence="4 10" id="KW-0813">Transport</keyword>
<name>A0A0G2BAF8_9BACT</name>
<keyword evidence="10" id="KW-1003">Cell membrane</keyword>
<evidence type="ECO:0000256" key="8">
    <source>
        <dbReference type="ARBA" id="ARBA00023196"/>
    </source>
</evidence>
<comment type="subunit">
    <text evidence="10">F-type ATPases have 2 components, CF(1) - the catalytic core - and CF(0) - the membrane proton channel. CF(1) has five subunits: alpha(3), beta(3), gamma(1), delta(1), epsilon(1). CF(0) has three main subunits: a, b and c.</text>
</comment>
<dbReference type="PRINTS" id="PR00126">
    <property type="entry name" value="ATPASEGAMMA"/>
</dbReference>
<dbReference type="GO" id="GO:0042777">
    <property type="term" value="P:proton motive force-driven plasma membrane ATP synthesis"/>
    <property type="evidence" value="ECO:0007669"/>
    <property type="project" value="UniProtKB-UniRule"/>
</dbReference>
<reference evidence="11 12" key="1">
    <citation type="journal article" date="2015" name="Nature">
        <title>rRNA introns, odd ribosomes, and small enigmatic genomes across a large radiation of phyla.</title>
        <authorList>
            <person name="Brown C.T."/>
            <person name="Hug L.A."/>
            <person name="Thomas B.C."/>
            <person name="Sharon I."/>
            <person name="Castelle C.J."/>
            <person name="Singh A."/>
            <person name="Wilkins M.J."/>
            <person name="Williams K.H."/>
            <person name="Banfield J.F."/>
        </authorList>
    </citation>
    <scope>NUCLEOTIDE SEQUENCE [LARGE SCALE GENOMIC DNA]</scope>
</reference>
<sequence length="314" mass="34491">MAVNSKAIKQRIKSVKNTKKMTKAMEMVSAAKMRKAVQGTLATRSYAVMARELMEALSAGIEVQSPLLEYRPVARLLVVLISSNRGLCGSFNANIFKKARQILREKQSLGRHRTARGETIEPAAEIAIDILGVGKKSAWFARQSGYPLVAAFDELSERPTFEEIIPITRFVMDAFSQKTYDKVAVLFTDYKSSLAQEVKVRQLLPISAHDLEKMLRDSVGDAGDPRGIDSEHYVFEPSPSLIVQTVLPRLAEVQLYQGILESAASEHSARMVAMKSATEAAGEMIDMLTLEFNKARQASITQEIAEIAGGAAAL</sequence>
<dbReference type="HAMAP" id="MF_00815">
    <property type="entry name" value="ATP_synth_gamma_bact"/>
    <property type="match status" value="1"/>
</dbReference>
<dbReference type="Proteomes" id="UP000033870">
    <property type="component" value="Unassembled WGS sequence"/>
</dbReference>
<dbReference type="PATRIC" id="fig|1619044.3.peg.490"/>
<dbReference type="GO" id="GO:0005524">
    <property type="term" value="F:ATP binding"/>
    <property type="evidence" value="ECO:0007669"/>
    <property type="project" value="UniProtKB-UniRule"/>
</dbReference>
<comment type="function">
    <text evidence="1 10">Produces ATP from ADP in the presence of a proton gradient across the membrane. The gamma chain is believed to be important in regulating ATPase activity and the flow of protons through the CF(0) complex.</text>
</comment>
<dbReference type="Gene3D" id="3.40.1380.10">
    <property type="match status" value="1"/>
</dbReference>
<comment type="subcellular location">
    <subcellularLocation>
        <location evidence="10">Cell membrane</location>
        <topology evidence="10">Peripheral membrane protein</topology>
    </subcellularLocation>
    <subcellularLocation>
        <location evidence="2">Membrane</location>
        <topology evidence="2">Peripheral membrane protein</topology>
    </subcellularLocation>
</comment>
<keyword evidence="6 10" id="KW-0406">Ion transport</keyword>
<evidence type="ECO:0000256" key="6">
    <source>
        <dbReference type="ARBA" id="ARBA00023065"/>
    </source>
</evidence>
<dbReference type="Pfam" id="PF00231">
    <property type="entry name" value="ATP-synt"/>
    <property type="match status" value="1"/>
</dbReference>
<gene>
    <name evidence="10" type="primary">atpG</name>
    <name evidence="11" type="ORF">UY92_C0006G0050</name>
</gene>
<evidence type="ECO:0000313" key="12">
    <source>
        <dbReference type="Proteomes" id="UP000033870"/>
    </source>
</evidence>
<evidence type="ECO:0000256" key="1">
    <source>
        <dbReference type="ARBA" id="ARBA00003456"/>
    </source>
</evidence>
<dbReference type="Gene3D" id="1.10.287.80">
    <property type="entry name" value="ATP synthase, gamma subunit, helix hairpin domain"/>
    <property type="match status" value="2"/>
</dbReference>
<dbReference type="GO" id="GO:0046933">
    <property type="term" value="F:proton-transporting ATP synthase activity, rotational mechanism"/>
    <property type="evidence" value="ECO:0007669"/>
    <property type="project" value="UniProtKB-UniRule"/>
</dbReference>
<protein>
    <recommendedName>
        <fullName evidence="10">ATP synthase gamma chain</fullName>
    </recommendedName>
    <alternativeName>
        <fullName evidence="10">ATP synthase F1 sector gamma subunit</fullName>
    </alternativeName>
    <alternativeName>
        <fullName evidence="10">F-ATPase gamma subunit</fullName>
    </alternativeName>
</protein>
<comment type="similarity">
    <text evidence="3 10">Belongs to the ATPase gamma chain family.</text>
</comment>
<evidence type="ECO:0000256" key="4">
    <source>
        <dbReference type="ARBA" id="ARBA00022448"/>
    </source>
</evidence>
<dbReference type="PROSITE" id="PS00153">
    <property type="entry name" value="ATPASE_GAMMA"/>
    <property type="match status" value="1"/>
</dbReference>
<evidence type="ECO:0000256" key="10">
    <source>
        <dbReference type="HAMAP-Rule" id="MF_00815"/>
    </source>
</evidence>
<proteinExistence type="inferred from homology"/>
<evidence type="ECO:0000256" key="3">
    <source>
        <dbReference type="ARBA" id="ARBA00007681"/>
    </source>
</evidence>
<dbReference type="InterPro" id="IPR023632">
    <property type="entry name" value="ATP_synth_F1_gsu_CS"/>
</dbReference>
<dbReference type="SUPFAM" id="SSF52943">
    <property type="entry name" value="ATP synthase (F1-ATPase), gamma subunit"/>
    <property type="match status" value="1"/>
</dbReference>
<dbReference type="STRING" id="1619044.UY92_C0006G0050"/>
<dbReference type="AlphaFoldDB" id="A0A0G2BAF8"/>
<accession>A0A0G2BAF8</accession>
<keyword evidence="8 10" id="KW-0139">CF(1)</keyword>
<keyword evidence="7 10" id="KW-0472">Membrane</keyword>
<comment type="caution">
    <text evidence="11">The sequence shown here is derived from an EMBL/GenBank/DDBJ whole genome shotgun (WGS) entry which is preliminary data.</text>
</comment>
<organism evidence="11 12">
    <name type="scientific">Candidatus Magasanikbacteria bacterium GW2011_GWA2_56_11</name>
    <dbReference type="NCBI Taxonomy" id="1619044"/>
    <lineage>
        <taxon>Bacteria</taxon>
        <taxon>Candidatus Magasanikiibacteriota</taxon>
    </lineage>
</organism>
<dbReference type="GO" id="GO:0045259">
    <property type="term" value="C:proton-transporting ATP synthase complex"/>
    <property type="evidence" value="ECO:0007669"/>
    <property type="project" value="UniProtKB-KW"/>
</dbReference>
<evidence type="ECO:0000256" key="2">
    <source>
        <dbReference type="ARBA" id="ARBA00004170"/>
    </source>
</evidence>
<dbReference type="NCBIfam" id="TIGR01146">
    <property type="entry name" value="ATPsyn_F1gamma"/>
    <property type="match status" value="1"/>
</dbReference>
<evidence type="ECO:0000256" key="5">
    <source>
        <dbReference type="ARBA" id="ARBA00022781"/>
    </source>
</evidence>